<evidence type="ECO:0000313" key="2">
    <source>
        <dbReference type="EMBL" id="KAK4182563.1"/>
    </source>
</evidence>
<organism evidence="2 3">
    <name type="scientific">Podospora australis</name>
    <dbReference type="NCBI Taxonomy" id="1536484"/>
    <lineage>
        <taxon>Eukaryota</taxon>
        <taxon>Fungi</taxon>
        <taxon>Dikarya</taxon>
        <taxon>Ascomycota</taxon>
        <taxon>Pezizomycotina</taxon>
        <taxon>Sordariomycetes</taxon>
        <taxon>Sordariomycetidae</taxon>
        <taxon>Sordariales</taxon>
        <taxon>Podosporaceae</taxon>
        <taxon>Podospora</taxon>
    </lineage>
</organism>
<sequence>MAPNILSSTALLPPAVVALLFLIVIAGARYLFVLRAKRAPATPQPPHILQFPPSRRHTLASFSQTEKLSLLQHEASPQTLKERAVASYRAANHLTQNNFHTPTGISTQEIRALGRFPDYSILSGVPHPEPTSSKWDISKAVFRPFRPFRWNYHQHMALMKYDPNWWIELEQNYTRTMSARQALLKKHNSQIFFQSPSPLAELAARELSEMLLQFLCRRYPQHFSLSADNSLFHNNLLNTTTNLLTTPPLRAIFDNVPEDYAIMLRNEDDGYYYLRAAAVCSSVGWHITQHRDAPMKKIHTHVPDADKMQFSLDRWFSKLPTETPVMRASWSIEDWEAMFTSPEIEPEVEWHRSAFSHMPEKLTEKDLKLRCDAQTLRRLPLSGAVVFNFKAVFTPFEELRDEPFIPALLHKVLAEGKRNLIDYKCDPNVRRVAMDALGKWAAEQVAAGVVPADWEVSTLDQSPFYPGWEEKWKKRQGLE</sequence>
<reference evidence="2" key="2">
    <citation type="submission" date="2023-05" db="EMBL/GenBank/DDBJ databases">
        <authorList>
            <consortium name="Lawrence Berkeley National Laboratory"/>
            <person name="Steindorff A."/>
            <person name="Hensen N."/>
            <person name="Bonometti L."/>
            <person name="Westerberg I."/>
            <person name="Brannstrom I.O."/>
            <person name="Guillou S."/>
            <person name="Cros-Aarteil S."/>
            <person name="Calhoun S."/>
            <person name="Haridas S."/>
            <person name="Kuo A."/>
            <person name="Mondo S."/>
            <person name="Pangilinan J."/>
            <person name="Riley R."/>
            <person name="Labutti K."/>
            <person name="Andreopoulos B."/>
            <person name="Lipzen A."/>
            <person name="Chen C."/>
            <person name="Yanf M."/>
            <person name="Daum C."/>
            <person name="Ng V."/>
            <person name="Clum A."/>
            <person name="Ohm R."/>
            <person name="Martin F."/>
            <person name="Silar P."/>
            <person name="Natvig D."/>
            <person name="Lalanne C."/>
            <person name="Gautier V."/>
            <person name="Ament-Velasquez S.L."/>
            <person name="Kruys A."/>
            <person name="Hutchinson M.I."/>
            <person name="Powell A.J."/>
            <person name="Barry K."/>
            <person name="Miller A.N."/>
            <person name="Grigoriev I.V."/>
            <person name="Debuchy R."/>
            <person name="Gladieux P."/>
            <person name="Thoren M.H."/>
            <person name="Johannesson H."/>
        </authorList>
    </citation>
    <scope>NUCLEOTIDE SEQUENCE</scope>
    <source>
        <strain evidence="2">PSN309</strain>
    </source>
</reference>
<accession>A0AAN6WJ36</accession>
<dbReference type="InterPro" id="IPR021848">
    <property type="entry name" value="HODM_asu-like"/>
</dbReference>
<keyword evidence="1" id="KW-0812">Transmembrane</keyword>
<keyword evidence="1" id="KW-1133">Transmembrane helix</keyword>
<reference evidence="2" key="1">
    <citation type="journal article" date="2023" name="Mol. Phylogenet. Evol.">
        <title>Genome-scale phylogeny and comparative genomics of the fungal order Sordariales.</title>
        <authorList>
            <person name="Hensen N."/>
            <person name="Bonometti L."/>
            <person name="Westerberg I."/>
            <person name="Brannstrom I.O."/>
            <person name="Guillou S."/>
            <person name="Cros-Aarteil S."/>
            <person name="Calhoun S."/>
            <person name="Haridas S."/>
            <person name="Kuo A."/>
            <person name="Mondo S."/>
            <person name="Pangilinan J."/>
            <person name="Riley R."/>
            <person name="LaButti K."/>
            <person name="Andreopoulos B."/>
            <person name="Lipzen A."/>
            <person name="Chen C."/>
            <person name="Yan M."/>
            <person name="Daum C."/>
            <person name="Ng V."/>
            <person name="Clum A."/>
            <person name="Steindorff A."/>
            <person name="Ohm R.A."/>
            <person name="Martin F."/>
            <person name="Silar P."/>
            <person name="Natvig D.O."/>
            <person name="Lalanne C."/>
            <person name="Gautier V."/>
            <person name="Ament-Velasquez S.L."/>
            <person name="Kruys A."/>
            <person name="Hutchinson M.I."/>
            <person name="Powell A.J."/>
            <person name="Barry K."/>
            <person name="Miller A.N."/>
            <person name="Grigoriev I.V."/>
            <person name="Debuchy R."/>
            <person name="Gladieux P."/>
            <person name="Hiltunen Thoren M."/>
            <person name="Johannesson H."/>
        </authorList>
    </citation>
    <scope>NUCLEOTIDE SEQUENCE</scope>
    <source>
        <strain evidence="2">PSN309</strain>
    </source>
</reference>
<feature type="transmembrane region" description="Helical" evidence="1">
    <location>
        <begin position="12"/>
        <end position="32"/>
    </location>
</feature>
<evidence type="ECO:0000313" key="3">
    <source>
        <dbReference type="Proteomes" id="UP001302126"/>
    </source>
</evidence>
<dbReference type="Pfam" id="PF11927">
    <property type="entry name" value="HODM_asu-like"/>
    <property type="match status" value="1"/>
</dbReference>
<comment type="caution">
    <text evidence="2">The sequence shown here is derived from an EMBL/GenBank/DDBJ whole genome shotgun (WGS) entry which is preliminary data.</text>
</comment>
<dbReference type="AlphaFoldDB" id="A0AAN6WJ36"/>
<proteinExistence type="predicted"/>
<protein>
    <submittedName>
        <fullName evidence="2">Uncharacterized protein</fullName>
    </submittedName>
</protein>
<keyword evidence="1" id="KW-0472">Membrane</keyword>
<dbReference type="Proteomes" id="UP001302126">
    <property type="component" value="Unassembled WGS sequence"/>
</dbReference>
<gene>
    <name evidence="2" type="ORF">QBC35DRAFT_468002</name>
</gene>
<keyword evidence="3" id="KW-1185">Reference proteome</keyword>
<dbReference type="EMBL" id="MU864640">
    <property type="protein sequence ID" value="KAK4182563.1"/>
    <property type="molecule type" value="Genomic_DNA"/>
</dbReference>
<evidence type="ECO:0000256" key="1">
    <source>
        <dbReference type="SAM" id="Phobius"/>
    </source>
</evidence>
<name>A0AAN6WJ36_9PEZI</name>